<keyword evidence="3" id="KW-1185">Reference proteome</keyword>
<evidence type="ECO:0000259" key="1">
    <source>
        <dbReference type="Pfam" id="PF13577"/>
    </source>
</evidence>
<dbReference type="Gene3D" id="3.10.450.50">
    <property type="match status" value="2"/>
</dbReference>
<dbReference type="SUPFAM" id="SSF54427">
    <property type="entry name" value="NTF2-like"/>
    <property type="match status" value="2"/>
</dbReference>
<evidence type="ECO:0000313" key="3">
    <source>
        <dbReference type="Proteomes" id="UP001589798"/>
    </source>
</evidence>
<gene>
    <name evidence="2" type="ORF">ACFFJC_08620</name>
</gene>
<organism evidence="2 3">
    <name type="scientific">Novosphingobium soli</name>
    <dbReference type="NCBI Taxonomy" id="574956"/>
    <lineage>
        <taxon>Bacteria</taxon>
        <taxon>Pseudomonadati</taxon>
        <taxon>Pseudomonadota</taxon>
        <taxon>Alphaproteobacteria</taxon>
        <taxon>Sphingomonadales</taxon>
        <taxon>Sphingomonadaceae</taxon>
        <taxon>Novosphingobium</taxon>
    </lineage>
</organism>
<proteinExistence type="predicted"/>
<evidence type="ECO:0000313" key="2">
    <source>
        <dbReference type="EMBL" id="MFC0204334.1"/>
    </source>
</evidence>
<dbReference type="InterPro" id="IPR032710">
    <property type="entry name" value="NTF2-like_dom_sf"/>
</dbReference>
<dbReference type="Proteomes" id="UP001589798">
    <property type="component" value="Unassembled WGS sequence"/>
</dbReference>
<feature type="domain" description="SnoaL-like" evidence="1">
    <location>
        <begin position="199"/>
        <end position="321"/>
    </location>
</feature>
<dbReference type="EMBL" id="JBHLWK010000010">
    <property type="protein sequence ID" value="MFC0204334.1"/>
    <property type="molecule type" value="Genomic_DNA"/>
</dbReference>
<name>A0ABV6CUC0_9SPHN</name>
<dbReference type="RefSeq" id="WP_379487086.1">
    <property type="nucleotide sequence ID" value="NZ_JBHLWK010000010.1"/>
</dbReference>
<protein>
    <submittedName>
        <fullName evidence="2">Nuclear transport factor 2 family protein</fullName>
    </submittedName>
</protein>
<dbReference type="CDD" id="cd00531">
    <property type="entry name" value="NTF2_like"/>
    <property type="match status" value="2"/>
</dbReference>
<dbReference type="InterPro" id="IPR037401">
    <property type="entry name" value="SnoaL-like"/>
</dbReference>
<accession>A0ABV6CUC0</accession>
<reference evidence="2 3" key="1">
    <citation type="submission" date="2024-09" db="EMBL/GenBank/DDBJ databases">
        <authorList>
            <person name="Sun Q."/>
            <person name="Mori K."/>
        </authorList>
    </citation>
    <scope>NUCLEOTIDE SEQUENCE [LARGE SCALE GENOMIC DNA]</scope>
    <source>
        <strain evidence="2 3">CCM 7706</strain>
    </source>
</reference>
<feature type="domain" description="SnoaL-like" evidence="1">
    <location>
        <begin position="5"/>
        <end position="127"/>
    </location>
</feature>
<sequence length="361" mass="38210">MTIADLASIQAISNVLAQHSRGVDRADEGLLASCYHDDATVDYRFYAGPAAQIAAILAGAQKAQPVTLHRTAQMSIALDGDRATSESYVMAYASGADETGAAFQRLICGRYLDRHERRGGAWRLTHRSYVLDTNLNWPGAFAAPALGPLAGHVPTGGHGPADAGLALLALAKAHHAHSNEGPGGQTAMTHDAAAVDAVISRQQIADLTMAYCRGVDRADAGLLAGVFHEDSTIVSGAFNGRGQDFAEAICALVEETFAQTFHSIANQWIEVEGDGAIGETYVIAVSTSRSEDGAATDTLTGGRYVDRFARRDGRWGIAERTFVLDWSRSEPSTRDMHGGLYGALDLHGSRGKGDPVYGLLS</sequence>
<dbReference type="Pfam" id="PF13577">
    <property type="entry name" value="SnoaL_4"/>
    <property type="match status" value="2"/>
</dbReference>
<comment type="caution">
    <text evidence="2">The sequence shown here is derived from an EMBL/GenBank/DDBJ whole genome shotgun (WGS) entry which is preliminary data.</text>
</comment>